<dbReference type="Proteomes" id="UP000313645">
    <property type="component" value="Unassembled WGS sequence"/>
</dbReference>
<feature type="domain" description="DUF4398" evidence="3">
    <location>
        <begin position="35"/>
        <end position="108"/>
    </location>
</feature>
<accession>A0ABY1ZL07</accession>
<comment type="caution">
    <text evidence="4">The sequence shown here is derived from an EMBL/GenBank/DDBJ whole genome shotgun (WGS) entry which is preliminary data.</text>
</comment>
<dbReference type="RefSeq" id="WP_131481105.1">
    <property type="nucleotide sequence ID" value="NZ_SJDL01000011.1"/>
</dbReference>
<evidence type="ECO:0000313" key="5">
    <source>
        <dbReference type="Proteomes" id="UP000313645"/>
    </source>
</evidence>
<keyword evidence="5" id="KW-1185">Reference proteome</keyword>
<name>A0ABY1ZL07_9GAMM</name>
<dbReference type="PROSITE" id="PS51257">
    <property type="entry name" value="PROKAR_LIPOPROTEIN"/>
    <property type="match status" value="1"/>
</dbReference>
<feature type="coiled-coil region" evidence="1">
    <location>
        <begin position="92"/>
        <end position="119"/>
    </location>
</feature>
<keyword evidence="1" id="KW-0175">Coiled coil</keyword>
<feature type="signal peptide" evidence="2">
    <location>
        <begin position="1"/>
        <end position="24"/>
    </location>
</feature>
<dbReference type="EMBL" id="SJDL01000011">
    <property type="protein sequence ID" value="TBW56402.1"/>
    <property type="molecule type" value="Genomic_DNA"/>
</dbReference>
<organism evidence="4 5">
    <name type="scientific">Marinobacter halodurans</name>
    <dbReference type="NCBI Taxonomy" id="2528979"/>
    <lineage>
        <taxon>Bacteria</taxon>
        <taxon>Pseudomonadati</taxon>
        <taxon>Pseudomonadota</taxon>
        <taxon>Gammaproteobacteria</taxon>
        <taxon>Pseudomonadales</taxon>
        <taxon>Marinobacteraceae</taxon>
        <taxon>Marinobacter</taxon>
    </lineage>
</organism>
<keyword evidence="2" id="KW-0732">Signal</keyword>
<evidence type="ECO:0000259" key="3">
    <source>
        <dbReference type="Pfam" id="PF14346"/>
    </source>
</evidence>
<protein>
    <submittedName>
        <fullName evidence="4">DUF4398 domain-containing protein</fullName>
    </submittedName>
</protein>
<evidence type="ECO:0000256" key="1">
    <source>
        <dbReference type="SAM" id="Coils"/>
    </source>
</evidence>
<proteinExistence type="predicted"/>
<evidence type="ECO:0000313" key="4">
    <source>
        <dbReference type="EMBL" id="TBW56402.1"/>
    </source>
</evidence>
<dbReference type="Pfam" id="PF14346">
    <property type="entry name" value="DUF4398"/>
    <property type="match status" value="1"/>
</dbReference>
<gene>
    <name evidence="4" type="ORF">EZI54_08855</name>
</gene>
<dbReference type="InterPro" id="IPR025511">
    <property type="entry name" value="DUF4398"/>
</dbReference>
<reference evidence="4 5" key="1">
    <citation type="submission" date="2019-02" db="EMBL/GenBank/DDBJ databases">
        <title>Marinobacter halodurans sp. nov., a marine bacterium isolated from sea tidal flat.</title>
        <authorList>
            <person name="Yoo Y."/>
            <person name="Lee D.W."/>
            <person name="Kim B.S."/>
            <person name="Kim J.-J."/>
        </authorList>
    </citation>
    <scope>NUCLEOTIDE SEQUENCE [LARGE SCALE GENOMIC DNA]</scope>
    <source>
        <strain evidence="4 5">YJ-S3-2</strain>
    </source>
</reference>
<evidence type="ECO:0000256" key="2">
    <source>
        <dbReference type="SAM" id="SignalP"/>
    </source>
</evidence>
<feature type="chain" id="PRO_5046917973" evidence="2">
    <location>
        <begin position="25"/>
        <end position="125"/>
    </location>
</feature>
<dbReference type="Gene3D" id="1.20.1270.390">
    <property type="match status" value="1"/>
</dbReference>
<sequence length="125" mass="13709">MNRQTVYVRLALAMGLSTLLAACASSGKMPTEDKTAAENAIQQAESADARDFEPVLLNRAQNKVADAEQLIKAKKFHEAEDKLEQATVDAQLAAARSETAKARKAVEEINANIEQLRQRINDTQQ</sequence>